<evidence type="ECO:0000313" key="2">
    <source>
        <dbReference type="Proteomes" id="UP001152747"/>
    </source>
</evidence>
<organism evidence="1 2">
    <name type="scientific">Caenorhabditis angaria</name>
    <dbReference type="NCBI Taxonomy" id="860376"/>
    <lineage>
        <taxon>Eukaryota</taxon>
        <taxon>Metazoa</taxon>
        <taxon>Ecdysozoa</taxon>
        <taxon>Nematoda</taxon>
        <taxon>Chromadorea</taxon>
        <taxon>Rhabditida</taxon>
        <taxon>Rhabditina</taxon>
        <taxon>Rhabditomorpha</taxon>
        <taxon>Rhabditoidea</taxon>
        <taxon>Rhabditidae</taxon>
        <taxon>Peloderinae</taxon>
        <taxon>Caenorhabditis</taxon>
    </lineage>
</organism>
<proteinExistence type="predicted"/>
<dbReference type="GO" id="GO:0006644">
    <property type="term" value="P:phospholipid metabolic process"/>
    <property type="evidence" value="ECO:0007669"/>
    <property type="project" value="InterPro"/>
</dbReference>
<dbReference type="AlphaFoldDB" id="A0A9P1MU13"/>
<dbReference type="GO" id="GO:0004623">
    <property type="term" value="F:phospholipase A2 activity"/>
    <property type="evidence" value="ECO:0007669"/>
    <property type="project" value="InterPro"/>
</dbReference>
<sequence>MATNLRKRKIRCESKEEEEIYEKKMKNEARTPLNLNQNIDFYAENLKKDDKFESNEEFLIAKGQTEFVAEYSYCGTDDKTRNYIFGTMWSGTEESLSFCCAKHDDCYDNHLGKDRCDLKFKSCVKSATNFIRAGAFYRAVYFLGFSAYENADSNEGPIYQFTDEKLYAQFNMVRNSCPQHKHAFSSCVIQFELCSNRGTQNCAEKLAENLSNLQNHRISECSQTIASFITNNLN</sequence>
<dbReference type="OrthoDB" id="10647238at2759"/>
<dbReference type="GO" id="GO:0050482">
    <property type="term" value="P:arachidonate secretion"/>
    <property type="evidence" value="ECO:0007669"/>
    <property type="project" value="InterPro"/>
</dbReference>
<comment type="caution">
    <text evidence="1">The sequence shown here is derived from an EMBL/GenBank/DDBJ whole genome shotgun (WGS) entry which is preliminary data.</text>
</comment>
<dbReference type="InterPro" id="IPR036444">
    <property type="entry name" value="PLipase_A2_dom_sf"/>
</dbReference>
<dbReference type="SUPFAM" id="SSF48619">
    <property type="entry name" value="Phospholipase A2, PLA2"/>
    <property type="match status" value="1"/>
</dbReference>
<reference evidence="1" key="1">
    <citation type="submission" date="2022-11" db="EMBL/GenBank/DDBJ databases">
        <authorList>
            <person name="Kikuchi T."/>
        </authorList>
    </citation>
    <scope>NUCLEOTIDE SEQUENCE</scope>
    <source>
        <strain evidence="1">PS1010</strain>
    </source>
</reference>
<dbReference type="Proteomes" id="UP001152747">
    <property type="component" value="Unassembled WGS sequence"/>
</dbReference>
<dbReference type="EMBL" id="CANHGI010000001">
    <property type="protein sequence ID" value="CAI5440064.1"/>
    <property type="molecule type" value="Genomic_DNA"/>
</dbReference>
<gene>
    <name evidence="1" type="ORF">CAMP_LOCUS2701</name>
</gene>
<keyword evidence="2" id="KW-1185">Reference proteome</keyword>
<name>A0A9P1MU13_9PELO</name>
<evidence type="ECO:0000313" key="1">
    <source>
        <dbReference type="EMBL" id="CAI5440064.1"/>
    </source>
</evidence>
<protein>
    <submittedName>
        <fullName evidence="1">Uncharacterized protein</fullName>
    </submittedName>
</protein>
<accession>A0A9P1MU13</accession>